<dbReference type="Gene3D" id="3.40.50.10810">
    <property type="entry name" value="Tandem AAA-ATPase domain"/>
    <property type="match status" value="1"/>
</dbReference>
<dbReference type="PROSITE" id="PS51192">
    <property type="entry name" value="HELICASE_ATP_BIND_1"/>
    <property type="match status" value="1"/>
</dbReference>
<organism evidence="5 6">
    <name type="scientific">Ectocarpus siliculosus</name>
    <name type="common">Brown alga</name>
    <name type="synonym">Conferva siliculosa</name>
    <dbReference type="NCBI Taxonomy" id="2880"/>
    <lineage>
        <taxon>Eukaryota</taxon>
        <taxon>Sar</taxon>
        <taxon>Stramenopiles</taxon>
        <taxon>Ochrophyta</taxon>
        <taxon>PX clade</taxon>
        <taxon>Phaeophyceae</taxon>
        <taxon>Ectocarpales</taxon>
        <taxon>Ectocarpaceae</taxon>
        <taxon>Ectocarpus</taxon>
    </lineage>
</organism>
<feature type="region of interest" description="Disordered" evidence="2">
    <location>
        <begin position="1"/>
        <end position="224"/>
    </location>
</feature>
<dbReference type="PROSITE" id="PS51194">
    <property type="entry name" value="HELICASE_CTER"/>
    <property type="match status" value="1"/>
</dbReference>
<feature type="compositionally biased region" description="Acidic residues" evidence="2">
    <location>
        <begin position="149"/>
        <end position="189"/>
    </location>
</feature>
<dbReference type="Pfam" id="PF00271">
    <property type="entry name" value="Helicase_C"/>
    <property type="match status" value="1"/>
</dbReference>
<evidence type="ECO:0000313" key="5">
    <source>
        <dbReference type="EMBL" id="CBN75290.1"/>
    </source>
</evidence>
<dbReference type="Proteomes" id="UP000002630">
    <property type="component" value="Linkage Group LG10"/>
</dbReference>
<keyword evidence="5" id="KW-0547">Nucleotide-binding</keyword>
<dbReference type="OMA" id="TSAKMER"/>
<feature type="compositionally biased region" description="Gly residues" evidence="2">
    <location>
        <begin position="306"/>
        <end position="317"/>
    </location>
</feature>
<evidence type="ECO:0000313" key="6">
    <source>
        <dbReference type="Proteomes" id="UP000002630"/>
    </source>
</evidence>
<dbReference type="GO" id="GO:0004386">
    <property type="term" value="F:helicase activity"/>
    <property type="evidence" value="ECO:0007669"/>
    <property type="project" value="UniProtKB-KW"/>
</dbReference>
<dbReference type="InterPro" id="IPR014001">
    <property type="entry name" value="Helicase_ATP-bd"/>
</dbReference>
<dbReference type="EMBL" id="FN649735">
    <property type="protein sequence ID" value="CBN75290.1"/>
    <property type="molecule type" value="Genomic_DNA"/>
</dbReference>
<dbReference type="InterPro" id="IPR049730">
    <property type="entry name" value="SNF2/RAD54-like_C"/>
</dbReference>
<dbReference type="eggNOG" id="KOG0389">
    <property type="taxonomic scope" value="Eukaryota"/>
</dbReference>
<dbReference type="EMBL" id="FN648992">
    <property type="protein sequence ID" value="CBN75290.1"/>
    <property type="molecule type" value="Genomic_DNA"/>
</dbReference>
<keyword evidence="5" id="KW-0067">ATP-binding</keyword>
<evidence type="ECO:0000256" key="2">
    <source>
        <dbReference type="SAM" id="MobiDB-lite"/>
    </source>
</evidence>
<keyword evidence="6" id="KW-1185">Reference proteome</keyword>
<dbReference type="SUPFAM" id="SSF52540">
    <property type="entry name" value="P-loop containing nucleoside triphosphate hydrolases"/>
    <property type="match status" value="2"/>
</dbReference>
<feature type="region of interest" description="Disordered" evidence="2">
    <location>
        <begin position="301"/>
        <end position="391"/>
    </location>
</feature>
<feature type="compositionally biased region" description="Gly residues" evidence="2">
    <location>
        <begin position="27"/>
        <end position="37"/>
    </location>
</feature>
<dbReference type="InterPro" id="IPR000330">
    <property type="entry name" value="SNF2_N"/>
</dbReference>
<accession>D8LSU0</accession>
<keyword evidence="5" id="KW-0347">Helicase</keyword>
<dbReference type="GO" id="GO:0016787">
    <property type="term" value="F:hydrolase activity"/>
    <property type="evidence" value="ECO:0007669"/>
    <property type="project" value="UniProtKB-KW"/>
</dbReference>
<keyword evidence="1" id="KW-0378">Hydrolase</keyword>
<evidence type="ECO:0000259" key="3">
    <source>
        <dbReference type="PROSITE" id="PS51192"/>
    </source>
</evidence>
<dbReference type="SMART" id="SM00487">
    <property type="entry name" value="DEXDc"/>
    <property type="match status" value="1"/>
</dbReference>
<sequence length="944" mass="99807">MSDGGGTSSGSEDVSWFKKPTTTTENGNGGGATGGAAGKRSVRPAQALASPAWLPKNDAAKMTPAQRTKNVQRAKDQRQKARGKNKGGGGGGKRRKAGDGDSSGSDEDYGAGRSKRAARRAGGGGGAGKGKGGAAAGRRGATRNRHGDDDESEESCETGDDSDEESEGEFDDGDDSSDEDDGSDDEPELTDASSSNGDNSNNPNEEEGAAQQQSASAAAAAAVHSPTLDANAAGILAIAEADDLAKVQARARAKAKAKAAGEAAAAQGEEKKSAARGGGGAKAVVVVDDDDGVEVTAVKAAAAGVSGKGPSGSGGNEQGKKRRRVVDSDEDSSDDGGGGGDVVEVVVAPPTSKPSKKEKKKKKKKKRHSSGYDDDGMDGSDRGSDSDADEGARARKVLSECSALSKKLASVISTWAGTTTTTAAEEGGSAAGAGGGRGALEICSLKGGGKAVTTNEEVQEACPGLKLNPYQLVGVNWMCLLRDTNVNGVLADEMGLGKTVQSIAFFALLRHRRKGAPPRRPHLVVVPSSVLDNWASELEKFCPALDFVKYHGSQKERAAMRHSLNRVASDADREAMPDIILTTYVVWERESSADDRAFLKRFRYDYMVLDEGHSIKNIKSSRFQRLRVVAAKHRLLLSGTPVQNNLGELLALLSFLMPEIFRSDVIETLLEFLGNNADEQASSSSSSFQVREVRGMLAPFVLRRLKSDVLKQLVAKNESLEKVPLSKVAKEVSGYSDFDLHQVCSGFDSLKHLCLSEETLFTSAKMERLRALLPQLVSEGHRILLFSQWTRLLDLLEVLLGESMGMTFCRLDGSTPVSERKALIDKFGADTSIPVFLLSTRAGGLGINLTAADTVILHDVDFNPENDRQAEDRCHRIGQTKPVTVIRMVAAGTVDEDIYLMGERKKEVNQRVLNDSGKKGEKDAASTISGILKRAIQVHVGSPP</sequence>
<feature type="compositionally biased region" description="Low complexity" evidence="2">
    <location>
        <begin position="193"/>
        <end position="224"/>
    </location>
</feature>
<dbReference type="InterPro" id="IPR027417">
    <property type="entry name" value="P-loop_NTPase"/>
</dbReference>
<gene>
    <name evidence="5" type="ORF">Esi_0076_0110</name>
</gene>
<dbReference type="CDD" id="cd18793">
    <property type="entry name" value="SF2_C_SNF"/>
    <property type="match status" value="1"/>
</dbReference>
<dbReference type="CDD" id="cd17919">
    <property type="entry name" value="DEXHc_Snf"/>
    <property type="match status" value="1"/>
</dbReference>
<dbReference type="Pfam" id="PF00176">
    <property type="entry name" value="SNF2-rel_dom"/>
    <property type="match status" value="1"/>
</dbReference>
<dbReference type="AlphaFoldDB" id="D8LSU0"/>
<feature type="region of interest" description="Disordered" evidence="2">
    <location>
        <begin position="253"/>
        <end position="281"/>
    </location>
</feature>
<reference evidence="5 6" key="1">
    <citation type="journal article" date="2010" name="Nature">
        <title>The Ectocarpus genome and the independent evolution of multicellularity in brown algae.</title>
        <authorList>
            <person name="Cock J.M."/>
            <person name="Sterck L."/>
            <person name="Rouze P."/>
            <person name="Scornet D."/>
            <person name="Allen A.E."/>
            <person name="Amoutzias G."/>
            <person name="Anthouard V."/>
            <person name="Artiguenave F."/>
            <person name="Aury J.M."/>
            <person name="Badger J.H."/>
            <person name="Beszteri B."/>
            <person name="Billiau K."/>
            <person name="Bonnet E."/>
            <person name="Bothwell J.H."/>
            <person name="Bowler C."/>
            <person name="Boyen C."/>
            <person name="Brownlee C."/>
            <person name="Carrano C.J."/>
            <person name="Charrier B."/>
            <person name="Cho G.Y."/>
            <person name="Coelho S.M."/>
            <person name="Collen J."/>
            <person name="Corre E."/>
            <person name="Da Silva C."/>
            <person name="Delage L."/>
            <person name="Delaroque N."/>
            <person name="Dittami S.M."/>
            <person name="Doulbeau S."/>
            <person name="Elias M."/>
            <person name="Farnham G."/>
            <person name="Gachon C.M."/>
            <person name="Gschloessl B."/>
            <person name="Heesch S."/>
            <person name="Jabbari K."/>
            <person name="Jubin C."/>
            <person name="Kawai H."/>
            <person name="Kimura K."/>
            <person name="Kloareg B."/>
            <person name="Kupper F.C."/>
            <person name="Lang D."/>
            <person name="Le Bail A."/>
            <person name="Leblanc C."/>
            <person name="Lerouge P."/>
            <person name="Lohr M."/>
            <person name="Lopez P.J."/>
            <person name="Martens C."/>
            <person name="Maumus F."/>
            <person name="Michel G."/>
            <person name="Miranda-Saavedra D."/>
            <person name="Morales J."/>
            <person name="Moreau H."/>
            <person name="Motomura T."/>
            <person name="Nagasato C."/>
            <person name="Napoli C.A."/>
            <person name="Nelson D.R."/>
            <person name="Nyvall-Collen P."/>
            <person name="Peters A.F."/>
            <person name="Pommier C."/>
            <person name="Potin P."/>
            <person name="Poulain J."/>
            <person name="Quesneville H."/>
            <person name="Read B."/>
            <person name="Rensing S.A."/>
            <person name="Ritter A."/>
            <person name="Rousvoal S."/>
            <person name="Samanta M."/>
            <person name="Samson G."/>
            <person name="Schroeder D.C."/>
            <person name="Segurens B."/>
            <person name="Strittmatter M."/>
            <person name="Tonon T."/>
            <person name="Tregear J.W."/>
            <person name="Valentin K."/>
            <person name="von Dassow P."/>
            <person name="Yamagishi T."/>
            <person name="Van de Peer Y."/>
            <person name="Wincker P."/>
        </authorList>
    </citation>
    <scope>NUCLEOTIDE SEQUENCE [LARGE SCALE GENOMIC DNA]</scope>
    <source>
        <strain evidence="6">Ec32 / CCAP1310/4</strain>
    </source>
</reference>
<feature type="compositionally biased region" description="Basic and acidic residues" evidence="2">
    <location>
        <begin position="379"/>
        <end position="391"/>
    </location>
</feature>
<evidence type="ECO:0000259" key="4">
    <source>
        <dbReference type="PROSITE" id="PS51194"/>
    </source>
</evidence>
<dbReference type="SMART" id="SM00490">
    <property type="entry name" value="HELICc"/>
    <property type="match status" value="1"/>
</dbReference>
<dbReference type="InterPro" id="IPR001650">
    <property type="entry name" value="Helicase_C-like"/>
</dbReference>
<dbReference type="PANTHER" id="PTHR10799">
    <property type="entry name" value="SNF2/RAD54 HELICASE FAMILY"/>
    <property type="match status" value="1"/>
</dbReference>
<feature type="domain" description="Helicase C-terminal" evidence="4">
    <location>
        <begin position="768"/>
        <end position="925"/>
    </location>
</feature>
<dbReference type="InterPro" id="IPR038718">
    <property type="entry name" value="SNF2-like_sf"/>
</dbReference>
<dbReference type="Gene3D" id="3.40.50.300">
    <property type="entry name" value="P-loop containing nucleotide triphosphate hydrolases"/>
    <property type="match status" value="1"/>
</dbReference>
<protein>
    <submittedName>
        <fullName evidence="5">Similar to helicase, lymphoid-specific isoform 9</fullName>
    </submittedName>
</protein>
<evidence type="ECO:0000256" key="1">
    <source>
        <dbReference type="ARBA" id="ARBA00022801"/>
    </source>
</evidence>
<feature type="compositionally biased region" description="Low complexity" evidence="2">
    <location>
        <begin position="258"/>
        <end position="267"/>
    </location>
</feature>
<name>D8LSU0_ECTSI</name>
<feature type="compositionally biased region" description="Gly residues" evidence="2">
    <location>
        <begin position="121"/>
        <end position="135"/>
    </location>
</feature>
<dbReference type="OrthoDB" id="448448at2759"/>
<feature type="compositionally biased region" description="Basic residues" evidence="2">
    <location>
        <begin position="354"/>
        <end position="369"/>
    </location>
</feature>
<dbReference type="InParanoid" id="D8LSU0"/>
<dbReference type="GO" id="GO:0005524">
    <property type="term" value="F:ATP binding"/>
    <property type="evidence" value="ECO:0007669"/>
    <property type="project" value="InterPro"/>
</dbReference>
<proteinExistence type="predicted"/>
<dbReference type="STRING" id="2880.D8LSU0"/>
<feature type="domain" description="Helicase ATP-binding" evidence="3">
    <location>
        <begin position="479"/>
        <end position="659"/>
    </location>
</feature>